<evidence type="ECO:0000259" key="2">
    <source>
        <dbReference type="PROSITE" id="PS50181"/>
    </source>
</evidence>
<evidence type="ECO:0000313" key="3">
    <source>
        <dbReference type="EMBL" id="KAK7305700.1"/>
    </source>
</evidence>
<dbReference type="CDD" id="cd22164">
    <property type="entry name" value="F-box_AtSKIP19-like"/>
    <property type="match status" value="1"/>
</dbReference>
<dbReference type="InterPro" id="IPR036047">
    <property type="entry name" value="F-box-like_dom_sf"/>
</dbReference>
<feature type="domain" description="F-box" evidence="2">
    <location>
        <begin position="19"/>
        <end position="66"/>
    </location>
</feature>
<dbReference type="AlphaFoldDB" id="A0AAN9JUE5"/>
<dbReference type="Proteomes" id="UP001367508">
    <property type="component" value="Unassembled WGS sequence"/>
</dbReference>
<feature type="compositionally biased region" description="Basic and acidic residues" evidence="1">
    <location>
        <begin position="310"/>
        <end position="328"/>
    </location>
</feature>
<dbReference type="PROSITE" id="PS50181">
    <property type="entry name" value="FBOX"/>
    <property type="match status" value="1"/>
</dbReference>
<dbReference type="Pfam" id="PF12937">
    <property type="entry name" value="F-box-like"/>
    <property type="match status" value="1"/>
</dbReference>
<organism evidence="3 4">
    <name type="scientific">Canavalia gladiata</name>
    <name type="common">Sword bean</name>
    <name type="synonym">Dolichos gladiatus</name>
    <dbReference type="NCBI Taxonomy" id="3824"/>
    <lineage>
        <taxon>Eukaryota</taxon>
        <taxon>Viridiplantae</taxon>
        <taxon>Streptophyta</taxon>
        <taxon>Embryophyta</taxon>
        <taxon>Tracheophyta</taxon>
        <taxon>Spermatophyta</taxon>
        <taxon>Magnoliopsida</taxon>
        <taxon>eudicotyledons</taxon>
        <taxon>Gunneridae</taxon>
        <taxon>Pentapetalae</taxon>
        <taxon>rosids</taxon>
        <taxon>fabids</taxon>
        <taxon>Fabales</taxon>
        <taxon>Fabaceae</taxon>
        <taxon>Papilionoideae</taxon>
        <taxon>50 kb inversion clade</taxon>
        <taxon>NPAAA clade</taxon>
        <taxon>indigoferoid/millettioid clade</taxon>
        <taxon>Phaseoleae</taxon>
        <taxon>Canavalia</taxon>
    </lineage>
</organism>
<dbReference type="SUPFAM" id="SSF52047">
    <property type="entry name" value="RNI-like"/>
    <property type="match status" value="1"/>
</dbReference>
<dbReference type="SMART" id="SM00367">
    <property type="entry name" value="LRR_CC"/>
    <property type="match status" value="3"/>
</dbReference>
<gene>
    <name evidence="3" type="ORF">VNO77_43610</name>
</gene>
<feature type="region of interest" description="Disordered" evidence="1">
    <location>
        <begin position="399"/>
        <end position="418"/>
    </location>
</feature>
<comment type="caution">
    <text evidence="3">The sequence shown here is derived from an EMBL/GenBank/DDBJ whole genome shotgun (WGS) entry which is preliminary data.</text>
</comment>
<accession>A0AAN9JUE5</accession>
<dbReference type="PANTHER" id="PTHR38926">
    <property type="entry name" value="F-BOX DOMAIN CONTAINING PROTEIN, EXPRESSED"/>
    <property type="match status" value="1"/>
</dbReference>
<dbReference type="PANTHER" id="PTHR38926:SF2">
    <property type="entry name" value="F-BOX_LRR-REPEAT PROTEIN 21-RELATED"/>
    <property type="match status" value="1"/>
</dbReference>
<dbReference type="InterPro" id="IPR032675">
    <property type="entry name" value="LRR_dom_sf"/>
</dbReference>
<dbReference type="InterPro" id="IPR001810">
    <property type="entry name" value="F-box_dom"/>
</dbReference>
<feature type="compositionally biased region" description="Low complexity" evidence="1">
    <location>
        <begin position="400"/>
        <end position="418"/>
    </location>
</feature>
<dbReference type="Gene3D" id="3.80.10.10">
    <property type="entry name" value="Ribonuclease Inhibitor"/>
    <property type="match status" value="1"/>
</dbReference>
<feature type="region of interest" description="Disordered" evidence="1">
    <location>
        <begin position="308"/>
        <end position="328"/>
    </location>
</feature>
<proteinExistence type="predicted"/>
<protein>
    <recommendedName>
        <fullName evidence="2">F-box domain-containing protein</fullName>
    </recommendedName>
</protein>
<name>A0AAN9JUE5_CANGL</name>
<dbReference type="SUPFAM" id="SSF81383">
    <property type="entry name" value="F-box domain"/>
    <property type="match status" value="1"/>
</dbReference>
<keyword evidence="4" id="KW-1185">Reference proteome</keyword>
<reference evidence="3 4" key="1">
    <citation type="submission" date="2024-01" db="EMBL/GenBank/DDBJ databases">
        <title>The genomes of 5 underutilized Papilionoideae crops provide insights into root nodulation and disease resistanc.</title>
        <authorList>
            <person name="Jiang F."/>
        </authorList>
    </citation>
    <scope>NUCLEOTIDE SEQUENCE [LARGE SCALE GENOMIC DNA]</scope>
    <source>
        <strain evidence="3">LVBAO_FW01</strain>
        <tissue evidence="3">Leaves</tissue>
    </source>
</reference>
<dbReference type="InterPro" id="IPR006553">
    <property type="entry name" value="Leu-rich_rpt_Cys-con_subtyp"/>
</dbReference>
<evidence type="ECO:0000313" key="4">
    <source>
        <dbReference type="Proteomes" id="UP001367508"/>
    </source>
</evidence>
<dbReference type="EMBL" id="JAYMYQ010000011">
    <property type="protein sequence ID" value="KAK7305700.1"/>
    <property type="molecule type" value="Genomic_DNA"/>
</dbReference>
<evidence type="ECO:0000256" key="1">
    <source>
        <dbReference type="SAM" id="MobiDB-lite"/>
    </source>
</evidence>
<sequence>MWRCCIRKNDAEEEKNRAGPNWLELPRDVTEKILNQLNAIEILVSVRCVCSLWWNMCKEPLMWRTIGISNLDALQNYHTDQIENMCFRAIDLSRGHLQHFNIEDIASDSLLKYVANSTSQLRRMRLAFCCDISDEGLREIANKLSLLEELDICFTSLSKQSLEAIGRCCPNLTTLNFNTNLLYIFNSMHDNDGDAFAIAKTMPNLRHLQLLGNLLSNDGLLAILDGCNHLESLDLRVGTVICEFISSEQASDTCLWHTDVTAKILNNLSTIEIVMSARKVCSLWWNICKDPIMRRTIHITKSRASPNADLVRDSGRRQVSDGKRYRGTNRKREFSSRVELGGVKGTKGRISATGDQPLATEICSLKALNKDIGNWNRKISHKEGLNTCYKSYERRSSRQLSEAGATALSTASASASIK</sequence>